<keyword evidence="3" id="KW-1185">Reference proteome</keyword>
<name>A0A8S1YQJ6_PAROT</name>
<reference evidence="2" key="1">
    <citation type="submission" date="2021-01" db="EMBL/GenBank/DDBJ databases">
        <authorList>
            <consortium name="Genoscope - CEA"/>
            <person name="William W."/>
        </authorList>
    </citation>
    <scope>NUCLEOTIDE SEQUENCE</scope>
</reference>
<dbReference type="AlphaFoldDB" id="A0A8S1YQJ6"/>
<dbReference type="EMBL" id="CAJJDP010000167">
    <property type="protein sequence ID" value="CAD8213844.1"/>
    <property type="molecule type" value="Genomic_DNA"/>
</dbReference>
<evidence type="ECO:0000313" key="2">
    <source>
        <dbReference type="EMBL" id="CAD8213844.1"/>
    </source>
</evidence>
<proteinExistence type="predicted"/>
<evidence type="ECO:0000256" key="1">
    <source>
        <dbReference type="SAM" id="Coils"/>
    </source>
</evidence>
<gene>
    <name evidence="2" type="ORF">POCTA_138.1.T1640030</name>
</gene>
<evidence type="ECO:0000313" key="3">
    <source>
        <dbReference type="Proteomes" id="UP000683925"/>
    </source>
</evidence>
<comment type="caution">
    <text evidence="2">The sequence shown here is derived from an EMBL/GenBank/DDBJ whole genome shotgun (WGS) entry which is preliminary data.</text>
</comment>
<sequence length="482" mass="58073">MKNERKIPDINHQITFDELNKLELNYFTLPKVKNQKLDYNDLNLINRKSSYISKIQYILNKSFIGDVQMILKNEIAREYIPKKFLISQIFEKDSNSRLLYRHTQPEWKKAIQELTQNNLVSVMKELLRDMQELQAEVSNLDEEVQNHMIDLNSLINNFKSTNQLIISLGRNEDEIKNLIQEISQFTKKMEQERRQQRKKKIKKPEVLNIEPAKGYQECIENYKVVQLKRKLQLDTCNCQINPIYVEQRFKIKKYNEEEKIAQELIYVNSLNNLNSNVIVRSMSFLRIIEDGMKCYYFSVLRDLVKLESQELYRINCGNNTIHRAGFLFIYLYLQIHLIRNQNRVLEMMNIIMIFQRQSTQKKQRFYFYQIIQMKIQLKSTFNIQILTKTRSELKDLQNYKFYFSYNHNNINLMTEIQLLPFNDDQRQQYFQLNHQISIKKQYYLIILQNIVITKIILKIYGKTLKKIFRNSLNNKSVNSNIL</sequence>
<organism evidence="2 3">
    <name type="scientific">Paramecium octaurelia</name>
    <dbReference type="NCBI Taxonomy" id="43137"/>
    <lineage>
        <taxon>Eukaryota</taxon>
        <taxon>Sar</taxon>
        <taxon>Alveolata</taxon>
        <taxon>Ciliophora</taxon>
        <taxon>Intramacronucleata</taxon>
        <taxon>Oligohymenophorea</taxon>
        <taxon>Peniculida</taxon>
        <taxon>Parameciidae</taxon>
        <taxon>Paramecium</taxon>
    </lineage>
</organism>
<protein>
    <submittedName>
        <fullName evidence="2">Uncharacterized protein</fullName>
    </submittedName>
</protein>
<keyword evidence="1" id="KW-0175">Coiled coil</keyword>
<feature type="coiled-coil region" evidence="1">
    <location>
        <begin position="116"/>
        <end position="195"/>
    </location>
</feature>
<accession>A0A8S1YQJ6</accession>
<dbReference type="Proteomes" id="UP000683925">
    <property type="component" value="Unassembled WGS sequence"/>
</dbReference>